<dbReference type="RefSeq" id="XP_024697419.1">
    <property type="nucleotide sequence ID" value="XM_024839846.1"/>
</dbReference>
<evidence type="ECO:0000313" key="16">
    <source>
        <dbReference type="EMBL" id="PKY08825.1"/>
    </source>
</evidence>
<dbReference type="PANTHER" id="PTHR21567">
    <property type="entry name" value="CLASP"/>
    <property type="match status" value="1"/>
</dbReference>
<evidence type="ECO:0000256" key="12">
    <source>
        <dbReference type="ARBA" id="ARBA00024889"/>
    </source>
</evidence>
<dbReference type="InterPro" id="IPR011989">
    <property type="entry name" value="ARM-like"/>
</dbReference>
<evidence type="ECO:0000256" key="2">
    <source>
        <dbReference type="ARBA" id="ARBA00004186"/>
    </source>
</evidence>
<name>A0A2I1DG25_ASPC2</name>
<dbReference type="GO" id="GO:1902903">
    <property type="term" value="P:regulation of supramolecular fiber organization"/>
    <property type="evidence" value="ECO:0007669"/>
    <property type="project" value="UniProtKB-ARBA"/>
</dbReference>
<comment type="function">
    <text evidence="12">Microtubule binding protein that promotes the stabilization of dynamic microtubules. Required for mitotic spindle formation.</text>
</comment>
<feature type="compositionally biased region" description="Polar residues" evidence="14">
    <location>
        <begin position="634"/>
        <end position="654"/>
    </location>
</feature>
<feature type="region of interest" description="Disordered" evidence="14">
    <location>
        <begin position="781"/>
        <end position="800"/>
    </location>
</feature>
<feature type="compositionally biased region" description="Gly residues" evidence="14">
    <location>
        <begin position="1182"/>
        <end position="1196"/>
    </location>
</feature>
<proteinExistence type="inferred from homology"/>
<dbReference type="SMART" id="SM01349">
    <property type="entry name" value="TOG"/>
    <property type="match status" value="2"/>
</dbReference>
<evidence type="ECO:0000256" key="3">
    <source>
        <dbReference type="ARBA" id="ARBA00009549"/>
    </source>
</evidence>
<evidence type="ECO:0000256" key="11">
    <source>
        <dbReference type="ARBA" id="ARBA00023242"/>
    </source>
</evidence>
<evidence type="ECO:0000256" key="4">
    <source>
        <dbReference type="ARBA" id="ARBA00011375"/>
    </source>
</evidence>
<dbReference type="OrthoDB" id="46159at2759"/>
<dbReference type="GO" id="GO:1990023">
    <property type="term" value="C:mitotic spindle midzone"/>
    <property type="evidence" value="ECO:0007669"/>
    <property type="project" value="TreeGrafter"/>
</dbReference>
<feature type="domain" description="TOG" evidence="15">
    <location>
        <begin position="6"/>
        <end position="232"/>
    </location>
</feature>
<feature type="compositionally biased region" description="Low complexity" evidence="14">
    <location>
        <begin position="301"/>
        <end position="315"/>
    </location>
</feature>
<evidence type="ECO:0000256" key="5">
    <source>
        <dbReference type="ARBA" id="ARBA00022490"/>
    </source>
</evidence>
<evidence type="ECO:0000259" key="15">
    <source>
        <dbReference type="SMART" id="SM01349"/>
    </source>
</evidence>
<dbReference type="AlphaFoldDB" id="A0A2I1DG25"/>
<evidence type="ECO:0000256" key="13">
    <source>
        <dbReference type="PROSITE-ProRule" id="PRU00103"/>
    </source>
</evidence>
<evidence type="ECO:0000256" key="1">
    <source>
        <dbReference type="ARBA" id="ARBA00004123"/>
    </source>
</evidence>
<evidence type="ECO:0000256" key="6">
    <source>
        <dbReference type="ARBA" id="ARBA00022618"/>
    </source>
</evidence>
<evidence type="ECO:0000256" key="14">
    <source>
        <dbReference type="SAM" id="MobiDB-lite"/>
    </source>
</evidence>
<keyword evidence="8" id="KW-0677">Repeat</keyword>
<keyword evidence="17" id="KW-1185">Reference proteome</keyword>
<evidence type="ECO:0000256" key="8">
    <source>
        <dbReference type="ARBA" id="ARBA00022737"/>
    </source>
</evidence>
<dbReference type="VEuPathDB" id="FungiDB:P168DRAFT_314876"/>
<dbReference type="GeneID" id="36547370"/>
<keyword evidence="10" id="KW-0206">Cytoskeleton</keyword>
<feature type="compositionally biased region" description="Basic and acidic residues" evidence="14">
    <location>
        <begin position="839"/>
        <end position="848"/>
    </location>
</feature>
<dbReference type="EMBL" id="MSFM01000001">
    <property type="protein sequence ID" value="PKY08825.1"/>
    <property type="molecule type" value="Genomic_DNA"/>
</dbReference>
<dbReference type="GO" id="GO:0051301">
    <property type="term" value="P:cell division"/>
    <property type="evidence" value="ECO:0007669"/>
    <property type="project" value="UniProtKB-KW"/>
</dbReference>
<keyword evidence="11" id="KW-0539">Nucleus</keyword>
<comment type="subcellular location">
    <subcellularLocation>
        <location evidence="2">Cytoplasm</location>
        <location evidence="2">Cytoskeleton</location>
        <location evidence="2">Spindle</location>
    </subcellularLocation>
    <subcellularLocation>
        <location evidence="1">Nucleus</location>
    </subcellularLocation>
</comment>
<protein>
    <recommendedName>
        <fullName evidence="15">TOG domain-containing protein</fullName>
    </recommendedName>
</protein>
<feature type="repeat" description="HEAT" evidence="13">
    <location>
        <begin position="92"/>
        <end position="129"/>
    </location>
</feature>
<feature type="region of interest" description="Disordered" evidence="14">
    <location>
        <begin position="822"/>
        <end position="960"/>
    </location>
</feature>
<comment type="caution">
    <text evidence="16">The sequence shown here is derived from an EMBL/GenBank/DDBJ whole genome shotgun (WGS) entry which is preliminary data.</text>
</comment>
<dbReference type="GO" id="GO:0060172">
    <property type="term" value="P:astral microtubule depolymerization"/>
    <property type="evidence" value="ECO:0007669"/>
    <property type="project" value="TreeGrafter"/>
</dbReference>
<evidence type="ECO:0000313" key="17">
    <source>
        <dbReference type="Proteomes" id="UP000234254"/>
    </source>
</evidence>
<keyword evidence="9" id="KW-0498">Mitosis</keyword>
<feature type="domain" description="TOG" evidence="15">
    <location>
        <begin position="323"/>
        <end position="568"/>
    </location>
</feature>
<evidence type="ECO:0000256" key="9">
    <source>
        <dbReference type="ARBA" id="ARBA00022776"/>
    </source>
</evidence>
<gene>
    <name evidence="16" type="ORF">P168DRAFT_314876</name>
</gene>
<dbReference type="GO" id="GO:0008017">
    <property type="term" value="F:microtubule binding"/>
    <property type="evidence" value="ECO:0007669"/>
    <property type="project" value="TreeGrafter"/>
</dbReference>
<keyword evidence="5" id="KW-0963">Cytoplasm</keyword>
<evidence type="ECO:0000256" key="10">
    <source>
        <dbReference type="ARBA" id="ARBA00023212"/>
    </source>
</evidence>
<dbReference type="GO" id="GO:0090307">
    <property type="term" value="P:mitotic spindle assembly"/>
    <property type="evidence" value="ECO:0007669"/>
    <property type="project" value="TreeGrafter"/>
</dbReference>
<dbReference type="Proteomes" id="UP000234254">
    <property type="component" value="Unassembled WGS sequence"/>
</dbReference>
<dbReference type="Pfam" id="PF12348">
    <property type="entry name" value="CLASP_N"/>
    <property type="match status" value="2"/>
</dbReference>
<keyword evidence="9" id="KW-0131">Cell cycle</keyword>
<dbReference type="GO" id="GO:0005634">
    <property type="term" value="C:nucleus"/>
    <property type="evidence" value="ECO:0007669"/>
    <property type="project" value="UniProtKB-SubCell"/>
</dbReference>
<dbReference type="InterPro" id="IPR034085">
    <property type="entry name" value="TOG"/>
</dbReference>
<keyword evidence="6" id="KW-0132">Cell division</keyword>
<reference evidence="16" key="1">
    <citation type="submission" date="2016-12" db="EMBL/GenBank/DDBJ databases">
        <title>The genomes of Aspergillus section Nigri reveals drivers in fungal speciation.</title>
        <authorList>
            <consortium name="DOE Joint Genome Institute"/>
            <person name="Vesth T.C."/>
            <person name="Nybo J."/>
            <person name="Theobald S."/>
            <person name="Brandl J."/>
            <person name="Frisvad J.C."/>
            <person name="Nielsen K.F."/>
            <person name="Lyhne E.K."/>
            <person name="Kogle M.E."/>
            <person name="Kuo A."/>
            <person name="Riley R."/>
            <person name="Clum A."/>
            <person name="Nolan M."/>
            <person name="Lipzen A."/>
            <person name="Salamov A."/>
            <person name="Henrissat B."/>
            <person name="Wiebenga A."/>
            <person name="De vries R.P."/>
            <person name="Grigoriev I.V."/>
            <person name="Mortensen U.H."/>
            <person name="Andersen M.R."/>
            <person name="Baker S.E."/>
        </authorList>
    </citation>
    <scope>NUCLEOTIDE SEQUENCE</scope>
    <source>
        <strain evidence="16">IBT 28561</strain>
    </source>
</reference>
<dbReference type="GO" id="GO:0005815">
    <property type="term" value="C:microtubule organizing center"/>
    <property type="evidence" value="ECO:0007669"/>
    <property type="project" value="TreeGrafter"/>
</dbReference>
<keyword evidence="7" id="KW-0493">Microtubule</keyword>
<dbReference type="InterPro" id="IPR016024">
    <property type="entry name" value="ARM-type_fold"/>
</dbReference>
<comment type="subunit">
    <text evidence="4">Interacts with microtubules.</text>
</comment>
<dbReference type="Gene3D" id="1.25.10.10">
    <property type="entry name" value="Leucine-rich Repeat Variant"/>
    <property type="match status" value="2"/>
</dbReference>
<accession>A0A2I1DG25</accession>
<feature type="region of interest" description="Disordered" evidence="14">
    <location>
        <begin position="226"/>
        <end position="322"/>
    </location>
</feature>
<feature type="region of interest" description="Disordered" evidence="14">
    <location>
        <begin position="613"/>
        <end position="654"/>
    </location>
</feature>
<dbReference type="InterPro" id="IPR021133">
    <property type="entry name" value="HEAT_type_2"/>
</dbReference>
<comment type="similarity">
    <text evidence="3">Belongs to the CLASP family.</text>
</comment>
<feature type="compositionally biased region" description="Polar residues" evidence="14">
    <location>
        <begin position="933"/>
        <end position="953"/>
    </location>
</feature>
<feature type="region of interest" description="Disordered" evidence="14">
    <location>
        <begin position="975"/>
        <end position="1020"/>
    </location>
</feature>
<feature type="region of interest" description="Disordered" evidence="14">
    <location>
        <begin position="1177"/>
        <end position="1196"/>
    </location>
</feature>
<dbReference type="GO" id="GO:0031110">
    <property type="term" value="P:regulation of microtubule polymerization or depolymerization"/>
    <property type="evidence" value="ECO:0007669"/>
    <property type="project" value="UniProtKB-ARBA"/>
</dbReference>
<feature type="region of interest" description="Disordered" evidence="14">
    <location>
        <begin position="554"/>
        <end position="599"/>
    </location>
</feature>
<dbReference type="GO" id="GO:0005881">
    <property type="term" value="C:cytoplasmic microtubule"/>
    <property type="evidence" value="ECO:0007669"/>
    <property type="project" value="TreeGrafter"/>
</dbReference>
<dbReference type="PROSITE" id="PS50077">
    <property type="entry name" value="HEAT_REPEAT"/>
    <property type="match status" value="1"/>
</dbReference>
<organism evidence="16 17">
    <name type="scientific">Aspergillus campestris (strain IBT 28561)</name>
    <dbReference type="NCBI Taxonomy" id="1392248"/>
    <lineage>
        <taxon>Eukaryota</taxon>
        <taxon>Fungi</taxon>
        <taxon>Dikarya</taxon>
        <taxon>Ascomycota</taxon>
        <taxon>Pezizomycotina</taxon>
        <taxon>Eurotiomycetes</taxon>
        <taxon>Eurotiomycetidae</taxon>
        <taxon>Eurotiales</taxon>
        <taxon>Aspergillaceae</taxon>
        <taxon>Aspergillus</taxon>
        <taxon>Aspergillus subgen. Circumdati</taxon>
    </lineage>
</organism>
<dbReference type="PANTHER" id="PTHR21567:SF9">
    <property type="entry name" value="CLIP-ASSOCIATING PROTEIN"/>
    <property type="match status" value="1"/>
</dbReference>
<dbReference type="InterPro" id="IPR024395">
    <property type="entry name" value="CLASP_N_dom"/>
</dbReference>
<dbReference type="GO" id="GO:0005876">
    <property type="term" value="C:spindle microtubule"/>
    <property type="evidence" value="ECO:0007669"/>
    <property type="project" value="TreeGrafter"/>
</dbReference>
<dbReference type="SUPFAM" id="SSF48371">
    <property type="entry name" value="ARM repeat"/>
    <property type="match status" value="1"/>
</dbReference>
<sequence>MEAKAGKSASMMRGRSTPADAQLEELLSLKWDIKQRNIVAGALPHMFESIRSAIASKNWTLQNAGFSTLKHLLSRLTIQRMDHQIASHGRDLCPVLLERLGDQREDIRAKAAEAFTGLWPALRDEVEHNVLKKALEGKNPKSKAMSMTWLANMAQIHDFRFRAYVPNMVACLEYADSGVREAAKLAIVGLFQGASVTAKTDLRKQLAEHNVRRSIADDLLQTVGLDPVETSSSSRPASRVETTRRPASRMEPLKRPASRVETARRPASRMDSPKRPASRLDSPTKSSHASAPRVQPPRPASTPAQASSSRPSPSQEGDLQPMTVASPREIDDLVRDMLPSFEGRETEQNWLPREKNIITLRRLTLGSAPHRFPEAFIGGIKTILDGSFKAVNSLRTTVSTNGCLFIQDLARCCGSQIDSMVEIIMQNMVKVCSNMKKITAQNGNATVSVIIENVSYHIRLLQHVSNACQDKNVQLRLFGTGWLKTLLTRQAPYKSSMEHGGGLTLIIMSLKKCLSDANPGVREAMRGVYWFFVSIWPGRADEIVSTLDKKSRTLLDKHPNRPTTAMEETVAPPRKAGSPKKPTALEQSGKPSQAEQTGSTALRAAIAAQKKALAKPASTLSAAPIRPPTRTQKRNPLNENTAPSSNRGPTISTKKSAPAFKEVVESHNNGHGDVLDDLEIQHWNAHKVRIDDIEAHEQGLEDLRSTGDIAVPGIGFTNGHGINDIEVRQNDVHRDDAGDIEAQKKIIADSKATGDVAVPDRKITDSDIAIDIGTQQMNVHQSDIGDSADQQRSGHSGDTGDLEVWQKWAANNDGISEIAVRQDGAHSDEAGNVQVQEKGIADRNDTRDIQQSNTYVEYRNGDTPSKSSGGIEAQQTETRSNGAGGIEAQRSDAGSNEPGLTEVQQSDARSDEPGGTEVQQSDVRGNGPGGIDVQQTNIQNDSAGDTEVQQSGAPSDKPGEIEVQENVQNGRVGDTEVQQSGAPSDEPGGIEVQQSDPGSNGPGGIEAQQKNVQNDRAGDTEVQQKIEEMLCALVDELEKPPEATDLPFERSVDLKAQVLLTIRRMFVHSNLLGYFPRVLTAILSARKHYPAASHIVAGLYDTANDIVAACDADVVEPVVELVSREERDETVTMGVWTLSNIMDRLLQGKTTIREELVDKIGLLSAKLLAAPNADIRRQGRSSAGGGGGGGGMQEPI</sequence>
<evidence type="ECO:0000256" key="7">
    <source>
        <dbReference type="ARBA" id="ARBA00022701"/>
    </source>
</evidence>
<feature type="compositionally biased region" description="Polar residues" evidence="14">
    <location>
        <begin position="585"/>
        <end position="599"/>
    </location>
</feature>
<feature type="compositionally biased region" description="Polar residues" evidence="14">
    <location>
        <begin position="862"/>
        <end position="881"/>
    </location>
</feature>